<dbReference type="InterPro" id="IPR011990">
    <property type="entry name" value="TPR-like_helical_dom_sf"/>
</dbReference>
<evidence type="ECO:0000313" key="3">
    <source>
        <dbReference type="Proteomes" id="UP001180020"/>
    </source>
</evidence>
<evidence type="ECO:0000256" key="1">
    <source>
        <dbReference type="ARBA" id="ARBA00022737"/>
    </source>
</evidence>
<keyword evidence="3" id="KW-1185">Reference proteome</keyword>
<sequence>MGDMDMEGKKGFVDLWKIVEIEDVLKLLSEMVKYGCDPNIKTFSALIGGLCKEADWRKLGLYTVRWRRGNYFRMRIYTLCSLTVVAS</sequence>
<proteinExistence type="predicted"/>
<keyword evidence="1" id="KW-0677">Repeat</keyword>
<reference evidence="2" key="1">
    <citation type="journal article" date="2023" name="Nat. Commun.">
        <title>Diploid and tetraploid genomes of Acorus and the evolution of monocots.</title>
        <authorList>
            <person name="Ma L."/>
            <person name="Liu K.W."/>
            <person name="Li Z."/>
            <person name="Hsiao Y.Y."/>
            <person name="Qi Y."/>
            <person name="Fu T."/>
            <person name="Tang G.D."/>
            <person name="Zhang D."/>
            <person name="Sun W.H."/>
            <person name="Liu D.K."/>
            <person name="Li Y."/>
            <person name="Chen G.Z."/>
            <person name="Liu X.D."/>
            <person name="Liao X.Y."/>
            <person name="Jiang Y.T."/>
            <person name="Yu X."/>
            <person name="Hao Y."/>
            <person name="Huang J."/>
            <person name="Zhao X.W."/>
            <person name="Ke S."/>
            <person name="Chen Y.Y."/>
            <person name="Wu W.L."/>
            <person name="Hsu J.L."/>
            <person name="Lin Y.F."/>
            <person name="Huang M.D."/>
            <person name="Li C.Y."/>
            <person name="Huang L."/>
            <person name="Wang Z.W."/>
            <person name="Zhao X."/>
            <person name="Zhong W.Y."/>
            <person name="Peng D.H."/>
            <person name="Ahmad S."/>
            <person name="Lan S."/>
            <person name="Zhang J.S."/>
            <person name="Tsai W.C."/>
            <person name="Van de Peer Y."/>
            <person name="Liu Z.J."/>
        </authorList>
    </citation>
    <scope>NUCLEOTIDE SEQUENCE</scope>
    <source>
        <strain evidence="2">CP</strain>
    </source>
</reference>
<comment type="caution">
    <text evidence="2">The sequence shown here is derived from an EMBL/GenBank/DDBJ whole genome shotgun (WGS) entry which is preliminary data.</text>
</comment>
<dbReference type="InterPro" id="IPR002885">
    <property type="entry name" value="PPR_rpt"/>
</dbReference>
<name>A0AAV9DF95_ACOCL</name>
<dbReference type="Pfam" id="PF13041">
    <property type="entry name" value="PPR_2"/>
    <property type="match status" value="1"/>
</dbReference>
<reference evidence="2" key="2">
    <citation type="submission" date="2023-06" db="EMBL/GenBank/DDBJ databases">
        <authorList>
            <person name="Ma L."/>
            <person name="Liu K.-W."/>
            <person name="Li Z."/>
            <person name="Hsiao Y.-Y."/>
            <person name="Qi Y."/>
            <person name="Fu T."/>
            <person name="Tang G."/>
            <person name="Zhang D."/>
            <person name="Sun W.-H."/>
            <person name="Liu D.-K."/>
            <person name="Li Y."/>
            <person name="Chen G.-Z."/>
            <person name="Liu X.-D."/>
            <person name="Liao X.-Y."/>
            <person name="Jiang Y.-T."/>
            <person name="Yu X."/>
            <person name="Hao Y."/>
            <person name="Huang J."/>
            <person name="Zhao X.-W."/>
            <person name="Ke S."/>
            <person name="Chen Y.-Y."/>
            <person name="Wu W.-L."/>
            <person name="Hsu J.-L."/>
            <person name="Lin Y.-F."/>
            <person name="Huang M.-D."/>
            <person name="Li C.-Y."/>
            <person name="Huang L."/>
            <person name="Wang Z.-W."/>
            <person name="Zhao X."/>
            <person name="Zhong W.-Y."/>
            <person name="Peng D.-H."/>
            <person name="Ahmad S."/>
            <person name="Lan S."/>
            <person name="Zhang J.-S."/>
            <person name="Tsai W.-C."/>
            <person name="Van De Peer Y."/>
            <person name="Liu Z.-J."/>
        </authorList>
    </citation>
    <scope>NUCLEOTIDE SEQUENCE</scope>
    <source>
        <strain evidence="2">CP</strain>
        <tissue evidence="2">Leaves</tissue>
    </source>
</reference>
<dbReference type="Gene3D" id="1.25.40.10">
    <property type="entry name" value="Tetratricopeptide repeat domain"/>
    <property type="match status" value="1"/>
</dbReference>
<dbReference type="EMBL" id="JAUJYO010000014">
    <property type="protein sequence ID" value="KAK1299088.1"/>
    <property type="molecule type" value="Genomic_DNA"/>
</dbReference>
<dbReference type="AlphaFoldDB" id="A0AAV9DF95"/>
<gene>
    <name evidence="2" type="ORF">QJS10_CPB14g01505</name>
</gene>
<evidence type="ECO:0000313" key="2">
    <source>
        <dbReference type="EMBL" id="KAK1299088.1"/>
    </source>
</evidence>
<protein>
    <recommendedName>
        <fullName evidence="4">Pentatricopeptide repeat-containing protein</fullName>
    </recommendedName>
</protein>
<dbReference type="Proteomes" id="UP001180020">
    <property type="component" value="Unassembled WGS sequence"/>
</dbReference>
<evidence type="ECO:0008006" key="4">
    <source>
        <dbReference type="Google" id="ProtNLM"/>
    </source>
</evidence>
<organism evidence="2 3">
    <name type="scientific">Acorus calamus</name>
    <name type="common">Sweet flag</name>
    <dbReference type="NCBI Taxonomy" id="4465"/>
    <lineage>
        <taxon>Eukaryota</taxon>
        <taxon>Viridiplantae</taxon>
        <taxon>Streptophyta</taxon>
        <taxon>Embryophyta</taxon>
        <taxon>Tracheophyta</taxon>
        <taxon>Spermatophyta</taxon>
        <taxon>Magnoliopsida</taxon>
        <taxon>Liliopsida</taxon>
        <taxon>Acoraceae</taxon>
        <taxon>Acorus</taxon>
    </lineage>
</organism>
<accession>A0AAV9DF95</accession>